<keyword evidence="1" id="KW-0472">Membrane</keyword>
<feature type="transmembrane region" description="Helical" evidence="1">
    <location>
        <begin position="77"/>
        <end position="95"/>
    </location>
</feature>
<name>A0A2H0BS61_9BACT</name>
<protein>
    <submittedName>
        <fullName evidence="2">Uncharacterized protein</fullName>
    </submittedName>
</protein>
<evidence type="ECO:0000313" key="2">
    <source>
        <dbReference type="EMBL" id="PIP60481.1"/>
    </source>
</evidence>
<feature type="transmembrane region" description="Helical" evidence="1">
    <location>
        <begin position="34"/>
        <end position="56"/>
    </location>
</feature>
<dbReference type="EMBL" id="PCSZ01000061">
    <property type="protein sequence ID" value="PIP60481.1"/>
    <property type="molecule type" value="Genomic_DNA"/>
</dbReference>
<accession>A0A2H0BS61</accession>
<gene>
    <name evidence="2" type="ORF">COX00_02970</name>
</gene>
<keyword evidence="1" id="KW-0812">Transmembrane</keyword>
<sequence length="129" mass="14579">MNYASYLWFMGAGTLLAWGAWATVIFQVNLHEAGILGVILFYLTLAVSLLGSFSIMGVVYRVHALKRKHVISREVRIAFRHAILLTVVAIFSLILSTKSWLTWWSFLLLIASVGIVEYIALLIQETHRT</sequence>
<evidence type="ECO:0000313" key="3">
    <source>
        <dbReference type="Proteomes" id="UP000231581"/>
    </source>
</evidence>
<evidence type="ECO:0000256" key="1">
    <source>
        <dbReference type="SAM" id="Phobius"/>
    </source>
</evidence>
<comment type="caution">
    <text evidence="2">The sequence shown here is derived from an EMBL/GenBank/DDBJ whole genome shotgun (WGS) entry which is preliminary data.</text>
</comment>
<dbReference type="Proteomes" id="UP000231581">
    <property type="component" value="Unassembled WGS sequence"/>
</dbReference>
<organism evidence="2 3">
    <name type="scientific">Candidatus Uhrbacteria bacterium CG22_combo_CG10-13_8_21_14_all_47_17</name>
    <dbReference type="NCBI Taxonomy" id="1975041"/>
    <lineage>
        <taxon>Bacteria</taxon>
        <taxon>Candidatus Uhriibacteriota</taxon>
    </lineage>
</organism>
<feature type="transmembrane region" description="Helical" evidence="1">
    <location>
        <begin position="7"/>
        <end position="28"/>
    </location>
</feature>
<keyword evidence="1" id="KW-1133">Transmembrane helix</keyword>
<feature type="transmembrane region" description="Helical" evidence="1">
    <location>
        <begin position="101"/>
        <end position="123"/>
    </location>
</feature>
<reference evidence="2 3" key="1">
    <citation type="submission" date="2017-09" db="EMBL/GenBank/DDBJ databases">
        <title>Depth-based differentiation of microbial function through sediment-hosted aquifers and enrichment of novel symbionts in the deep terrestrial subsurface.</title>
        <authorList>
            <person name="Probst A.J."/>
            <person name="Ladd B."/>
            <person name="Jarett J.K."/>
            <person name="Geller-Mcgrath D.E."/>
            <person name="Sieber C.M."/>
            <person name="Emerson J.B."/>
            <person name="Anantharaman K."/>
            <person name="Thomas B.C."/>
            <person name="Malmstrom R."/>
            <person name="Stieglmeier M."/>
            <person name="Klingl A."/>
            <person name="Woyke T."/>
            <person name="Ryan C.M."/>
            <person name="Banfield J.F."/>
        </authorList>
    </citation>
    <scope>NUCLEOTIDE SEQUENCE [LARGE SCALE GENOMIC DNA]</scope>
    <source>
        <strain evidence="2">CG22_combo_CG10-13_8_21_14_all_47_17</strain>
    </source>
</reference>
<dbReference type="AlphaFoldDB" id="A0A2H0BS61"/>
<proteinExistence type="predicted"/>